<sequence length="118" mass="13453">MGALELSGRELSDIIYIAGYITSSLDPLEIDDPNYPNESRAPLAAWVPYDTHRITYSSNDVIRRFSVIDNALHLSNSRRSAIGRVAGSLNYMHDTDQIRLPKKLRLYYQLPGHSYWVV</sequence>
<dbReference type="EMBL" id="JBFXLQ010000083">
    <property type="protein sequence ID" value="KAL2860833.1"/>
    <property type="molecule type" value="Genomic_DNA"/>
</dbReference>
<evidence type="ECO:0000313" key="1">
    <source>
        <dbReference type="EMBL" id="KAL2860833.1"/>
    </source>
</evidence>
<dbReference type="GeneID" id="98145652"/>
<dbReference type="RefSeq" id="XP_070880727.1">
    <property type="nucleotide sequence ID" value="XM_071030580.1"/>
</dbReference>
<gene>
    <name evidence="1" type="ORF">BJX67DRAFT_367907</name>
</gene>
<evidence type="ECO:0000313" key="2">
    <source>
        <dbReference type="Proteomes" id="UP001610432"/>
    </source>
</evidence>
<name>A0ABR4LBG9_9EURO</name>
<proteinExistence type="predicted"/>
<keyword evidence="2" id="KW-1185">Reference proteome</keyword>
<organism evidence="1 2">
    <name type="scientific">Aspergillus lucknowensis</name>
    <dbReference type="NCBI Taxonomy" id="176173"/>
    <lineage>
        <taxon>Eukaryota</taxon>
        <taxon>Fungi</taxon>
        <taxon>Dikarya</taxon>
        <taxon>Ascomycota</taxon>
        <taxon>Pezizomycotina</taxon>
        <taxon>Eurotiomycetes</taxon>
        <taxon>Eurotiomycetidae</taxon>
        <taxon>Eurotiales</taxon>
        <taxon>Aspergillaceae</taxon>
        <taxon>Aspergillus</taxon>
        <taxon>Aspergillus subgen. Nidulantes</taxon>
    </lineage>
</organism>
<dbReference type="Proteomes" id="UP001610432">
    <property type="component" value="Unassembled WGS sequence"/>
</dbReference>
<protein>
    <submittedName>
        <fullName evidence="1">Uncharacterized protein</fullName>
    </submittedName>
</protein>
<comment type="caution">
    <text evidence="1">The sequence shown here is derived from an EMBL/GenBank/DDBJ whole genome shotgun (WGS) entry which is preliminary data.</text>
</comment>
<reference evidence="1 2" key="1">
    <citation type="submission" date="2024-07" db="EMBL/GenBank/DDBJ databases">
        <title>Section-level genome sequencing and comparative genomics of Aspergillus sections Usti and Cavernicolus.</title>
        <authorList>
            <consortium name="Lawrence Berkeley National Laboratory"/>
            <person name="Nybo J.L."/>
            <person name="Vesth T.C."/>
            <person name="Theobald S."/>
            <person name="Frisvad J.C."/>
            <person name="Larsen T.O."/>
            <person name="Kjaerboelling I."/>
            <person name="Rothschild-Mancinelli K."/>
            <person name="Lyhne E.K."/>
            <person name="Kogle M.E."/>
            <person name="Barry K."/>
            <person name="Clum A."/>
            <person name="Na H."/>
            <person name="Ledsgaard L."/>
            <person name="Lin J."/>
            <person name="Lipzen A."/>
            <person name="Kuo A."/>
            <person name="Riley R."/>
            <person name="Mondo S."/>
            <person name="Labutti K."/>
            <person name="Haridas S."/>
            <person name="Pangalinan J."/>
            <person name="Salamov A.A."/>
            <person name="Simmons B.A."/>
            <person name="Magnuson J.K."/>
            <person name="Chen J."/>
            <person name="Drula E."/>
            <person name="Henrissat B."/>
            <person name="Wiebenga A."/>
            <person name="Lubbers R.J."/>
            <person name="Gomes A.C."/>
            <person name="Macurrencykelacurrency M.R."/>
            <person name="Stajich J."/>
            <person name="Grigoriev I.V."/>
            <person name="Mortensen U.H."/>
            <person name="De Vries R.P."/>
            <person name="Baker S.E."/>
            <person name="Andersen M.R."/>
        </authorList>
    </citation>
    <scope>NUCLEOTIDE SEQUENCE [LARGE SCALE GENOMIC DNA]</scope>
    <source>
        <strain evidence="1 2">CBS 449.75</strain>
    </source>
</reference>
<accession>A0ABR4LBG9</accession>